<dbReference type="PANTHER" id="PTHR33112:SF12">
    <property type="entry name" value="HETEROKARYON INCOMPATIBILITY DOMAIN-CONTAINING PROTEIN"/>
    <property type="match status" value="1"/>
</dbReference>
<organism evidence="3 4">
    <name type="scientific">Cryoendolithus antarcticus</name>
    <dbReference type="NCBI Taxonomy" id="1507870"/>
    <lineage>
        <taxon>Eukaryota</taxon>
        <taxon>Fungi</taxon>
        <taxon>Dikarya</taxon>
        <taxon>Ascomycota</taxon>
        <taxon>Pezizomycotina</taxon>
        <taxon>Dothideomycetes</taxon>
        <taxon>Dothideomycetidae</taxon>
        <taxon>Cladosporiales</taxon>
        <taxon>Cladosporiaceae</taxon>
        <taxon>Cryoendolithus</taxon>
    </lineage>
</organism>
<accession>A0A1V8TDK1</accession>
<dbReference type="AlphaFoldDB" id="A0A1V8TDK1"/>
<evidence type="ECO:0000313" key="4">
    <source>
        <dbReference type="Proteomes" id="UP000192596"/>
    </source>
</evidence>
<dbReference type="EMBL" id="NAJO01000010">
    <property type="protein sequence ID" value="OQO09331.1"/>
    <property type="molecule type" value="Genomic_DNA"/>
</dbReference>
<dbReference type="InParanoid" id="A0A1V8TDK1"/>
<sequence>MATAELEISEWTNEELGTGRDALEPREEDAEPYALQSELEASRSPSSQGSYEYFTHSGDVHTSCNSDDDDSEIWSGPTKKRCDSYDCVDCHLPHMDASEVNNLKSKGIRDGDQSQLCQICRHINFEYLLTHHVEFGVAGANILLGSRSSIAGKTHCAFCRLVTVSIGTTYASRDLPVHNNVHSEDVQVYVQTRGKNDGSAVFDLEINFRESGADAYDTILIQKLADAGDPVPFYGRHIQPGRVDFTIVRSWVSACEHRLLGTGHDDHDEPQSEDVFAPTRLIDVFKCCISHPKQSHCRYIALSYVWGGPQSMRLLLGNEERLAAPNGLLTTGNHLPQTIHDAMEVTRRLGERYLWIDALCIVQDDLESKQAELLRMSEIYSHAKLTIFATHGNSVHAGLPGVSDVARCVPQYVEDVQYMKLANRLPTISTTVDQSVWNSRAWTFQERVLSTRKLYITEHQAMFVCPHTDYELCEDVHGSALRSVDVFVTVNESNGGDGFVKLRYTDPYQNVFIPSHTVNTAIYSYVVQQFCKRQMSYPADVLDAFSALSDRLTPLFHGQLILGLPINELDTQLLWQTAPTIERRVCPDTGRYLFPSWSWAGWVGPCAGNVAHSHNLPAFELQDSITNLWRTMDDIRGKFTALDWKMYGLEETFWQRGNETAFYYAHPIAACPKFSPVLQSNGDGSVEILPIRAETIKVKVTGAANTHVRMKSAPGPPSPTGQPEFHPY</sequence>
<dbReference type="STRING" id="1507870.A0A1V8TDK1"/>
<evidence type="ECO:0000259" key="2">
    <source>
        <dbReference type="Pfam" id="PF06985"/>
    </source>
</evidence>
<feature type="region of interest" description="Disordered" evidence="1">
    <location>
        <begin position="1"/>
        <end position="52"/>
    </location>
</feature>
<dbReference type="Pfam" id="PF06985">
    <property type="entry name" value="HET"/>
    <property type="match status" value="1"/>
</dbReference>
<protein>
    <recommendedName>
        <fullName evidence="2">Heterokaryon incompatibility domain-containing protein</fullName>
    </recommendedName>
</protein>
<reference evidence="4" key="1">
    <citation type="submission" date="2017-03" db="EMBL/GenBank/DDBJ databases">
        <title>Genomes of endolithic fungi from Antarctica.</title>
        <authorList>
            <person name="Coleine C."/>
            <person name="Masonjones S."/>
            <person name="Stajich J.E."/>
        </authorList>
    </citation>
    <scope>NUCLEOTIDE SEQUENCE [LARGE SCALE GENOMIC DNA]</scope>
    <source>
        <strain evidence="4">CCFEE 5527</strain>
    </source>
</reference>
<keyword evidence="4" id="KW-1185">Reference proteome</keyword>
<dbReference type="InterPro" id="IPR010730">
    <property type="entry name" value="HET"/>
</dbReference>
<feature type="region of interest" description="Disordered" evidence="1">
    <location>
        <begin position="707"/>
        <end position="728"/>
    </location>
</feature>
<dbReference type="OrthoDB" id="2958217at2759"/>
<evidence type="ECO:0000313" key="3">
    <source>
        <dbReference type="EMBL" id="OQO09331.1"/>
    </source>
</evidence>
<name>A0A1V8TDK1_9PEZI</name>
<evidence type="ECO:0000256" key="1">
    <source>
        <dbReference type="SAM" id="MobiDB-lite"/>
    </source>
</evidence>
<gene>
    <name evidence="3" type="ORF">B0A48_04729</name>
</gene>
<dbReference type="Proteomes" id="UP000192596">
    <property type="component" value="Unassembled WGS sequence"/>
</dbReference>
<feature type="domain" description="Heterokaryon incompatibility" evidence="2">
    <location>
        <begin position="299"/>
        <end position="446"/>
    </location>
</feature>
<proteinExistence type="predicted"/>
<comment type="caution">
    <text evidence="3">The sequence shown here is derived from an EMBL/GenBank/DDBJ whole genome shotgun (WGS) entry which is preliminary data.</text>
</comment>
<dbReference type="PANTHER" id="PTHR33112">
    <property type="entry name" value="DOMAIN PROTEIN, PUTATIVE-RELATED"/>
    <property type="match status" value="1"/>
</dbReference>